<evidence type="ECO:0000256" key="4">
    <source>
        <dbReference type="SAM" id="MobiDB-lite"/>
    </source>
</evidence>
<dbReference type="EMBL" id="KV407466">
    <property type="protein sequence ID" value="KZF19390.1"/>
    <property type="molecule type" value="Genomic_DNA"/>
</dbReference>
<keyword evidence="6" id="KW-1185">Reference proteome</keyword>
<dbReference type="GO" id="GO:0044183">
    <property type="term" value="F:protein folding chaperone"/>
    <property type="evidence" value="ECO:0007669"/>
    <property type="project" value="EnsemblFungi"/>
</dbReference>
<feature type="region of interest" description="Disordered" evidence="4">
    <location>
        <begin position="201"/>
        <end position="220"/>
    </location>
</feature>
<evidence type="ECO:0000256" key="3">
    <source>
        <dbReference type="PIRNR" id="PIRNR028983"/>
    </source>
</evidence>
<accession>A0A164ZQR8</accession>
<dbReference type="InParanoid" id="A0A164ZQR8"/>
<comment type="similarity">
    <text evidence="2 3">Belongs to the BCP1 family.</text>
</comment>
<proteinExistence type="inferred from homology"/>
<dbReference type="GO" id="GO:0000055">
    <property type="term" value="P:ribosomal large subunit export from nucleus"/>
    <property type="evidence" value="ECO:0007669"/>
    <property type="project" value="EnsemblFungi"/>
</dbReference>
<name>A0A164ZQR8_XYLHT</name>
<dbReference type="InterPro" id="IPR025602">
    <property type="entry name" value="BCP1_family"/>
</dbReference>
<feature type="compositionally biased region" description="Basic and acidic residues" evidence="4">
    <location>
        <begin position="201"/>
        <end position="210"/>
    </location>
</feature>
<dbReference type="OMA" id="VKFYRKE"/>
<dbReference type="STRING" id="1328760.A0A164ZQR8"/>
<dbReference type="GO" id="GO:0006611">
    <property type="term" value="P:protein export from nucleus"/>
    <property type="evidence" value="ECO:0007669"/>
    <property type="project" value="EnsemblFungi"/>
</dbReference>
<dbReference type="RefSeq" id="XP_018184945.1">
    <property type="nucleotide sequence ID" value="XM_018335501.1"/>
</dbReference>
<evidence type="ECO:0000256" key="2">
    <source>
        <dbReference type="ARBA" id="ARBA00006781"/>
    </source>
</evidence>
<evidence type="ECO:0000313" key="5">
    <source>
        <dbReference type="EMBL" id="KZF19390.1"/>
    </source>
</evidence>
<sequence>MAKRKQIKDEEMRDAGSDDRVRNDSDESGSDEDTEMVNVEFEWFDPHPDHDFHGIKTLLRQLFDNDALLFDLSALTDLILAQPLLGSTVKVDGQETDPYAFLSVLNLHEHQNKPVVKDLTNYLAQKSSANANLSNISSALSSSDARVGLILTERLINIPSEVVPPMYSMLLEEISWALEEKEPYDFTHYLIISKTYTEVESKLDQEDDRPQKKKKGSKNSNEIFFFHPEDEVLQKHAMGHGGFEYTNQSGEGVSDSKRVFQDLGIRPQGHMMLIEASKFSGAINAISEYLNPSSI</sequence>
<dbReference type="PANTHER" id="PTHR13261:SF0">
    <property type="entry name" value="BRCA2 AND CDKN1A-INTERACTING PROTEIN"/>
    <property type="match status" value="1"/>
</dbReference>
<dbReference type="Proteomes" id="UP000076632">
    <property type="component" value="Unassembled WGS sequence"/>
</dbReference>
<dbReference type="PANTHER" id="PTHR13261">
    <property type="entry name" value="BRCA2 AND CDKN1A INTERACTING PROTEIN"/>
    <property type="match status" value="1"/>
</dbReference>
<keyword evidence="3" id="KW-0813">Transport</keyword>
<reference evidence="5 6" key="1">
    <citation type="journal article" date="2016" name="Fungal Biol.">
        <title>The genome of Xylona heveae provides a window into fungal endophytism.</title>
        <authorList>
            <person name="Gazis R."/>
            <person name="Kuo A."/>
            <person name="Riley R."/>
            <person name="LaButti K."/>
            <person name="Lipzen A."/>
            <person name="Lin J."/>
            <person name="Amirebrahimi M."/>
            <person name="Hesse C.N."/>
            <person name="Spatafora J.W."/>
            <person name="Henrissat B."/>
            <person name="Hainaut M."/>
            <person name="Grigoriev I.V."/>
            <person name="Hibbett D.S."/>
        </authorList>
    </citation>
    <scope>NUCLEOTIDE SEQUENCE [LARGE SCALE GENOMIC DNA]</scope>
    <source>
        <strain evidence="5 6">TC161</strain>
    </source>
</reference>
<comment type="subcellular location">
    <subcellularLocation>
        <location evidence="3">Nucleus</location>
    </subcellularLocation>
</comment>
<dbReference type="GO" id="GO:0030674">
    <property type="term" value="F:protein-macromolecule adaptor activity"/>
    <property type="evidence" value="ECO:0007669"/>
    <property type="project" value="EnsemblFungi"/>
</dbReference>
<feature type="compositionally biased region" description="Basic and acidic residues" evidence="4">
    <location>
        <begin position="7"/>
        <end position="25"/>
    </location>
</feature>
<organism evidence="5 6">
    <name type="scientific">Xylona heveae (strain CBS 132557 / TC161)</name>
    <dbReference type="NCBI Taxonomy" id="1328760"/>
    <lineage>
        <taxon>Eukaryota</taxon>
        <taxon>Fungi</taxon>
        <taxon>Dikarya</taxon>
        <taxon>Ascomycota</taxon>
        <taxon>Pezizomycotina</taxon>
        <taxon>Xylonomycetes</taxon>
        <taxon>Xylonales</taxon>
        <taxon>Xylonaceae</taxon>
        <taxon>Xylona</taxon>
    </lineage>
</organism>
<comment type="function">
    <text evidence="1 3">Involved in nuclear export, actin cytoskeleton organization and vesicular transport.</text>
</comment>
<dbReference type="GeneID" id="28900638"/>
<dbReference type="FunCoup" id="A0A164ZQR8">
    <property type="interactions" value="981"/>
</dbReference>
<dbReference type="GO" id="GO:0005634">
    <property type="term" value="C:nucleus"/>
    <property type="evidence" value="ECO:0007669"/>
    <property type="project" value="UniProtKB-SubCell"/>
</dbReference>
<dbReference type="AlphaFoldDB" id="A0A164ZQR8"/>
<gene>
    <name evidence="5" type="ORF">L228DRAFT_271204</name>
</gene>
<feature type="region of interest" description="Disordered" evidence="4">
    <location>
        <begin position="1"/>
        <end position="34"/>
    </location>
</feature>
<keyword evidence="3" id="KW-0653">Protein transport</keyword>
<dbReference type="PIRSF" id="PIRSF028983">
    <property type="entry name" value="BCP1"/>
    <property type="match status" value="1"/>
</dbReference>
<dbReference type="OrthoDB" id="27543at2759"/>
<dbReference type="Pfam" id="PF13862">
    <property type="entry name" value="BCCIP"/>
    <property type="match status" value="1"/>
</dbReference>
<keyword evidence="3" id="KW-0539">Nucleus</keyword>
<protein>
    <recommendedName>
        <fullName evidence="3">Protein BCP1</fullName>
    </recommendedName>
</protein>
<evidence type="ECO:0000313" key="6">
    <source>
        <dbReference type="Proteomes" id="UP000076632"/>
    </source>
</evidence>
<evidence type="ECO:0000256" key="1">
    <source>
        <dbReference type="ARBA" id="ARBA00002688"/>
    </source>
</evidence>